<accession>A0A6P6B513</accession>
<dbReference type="InterPro" id="IPR025422">
    <property type="entry name" value="TGA_domain"/>
</dbReference>
<name>A0A6P6B513_DURZI</name>
<dbReference type="PANTHER" id="PTHR46354:SF1">
    <property type="entry name" value="PROTEIN RESPONSE TO ABA AND SALT 1-RELATED"/>
    <property type="match status" value="1"/>
</dbReference>
<dbReference type="GO" id="GO:0043565">
    <property type="term" value="F:sequence-specific DNA binding"/>
    <property type="evidence" value="ECO:0007669"/>
    <property type="project" value="InterPro"/>
</dbReference>
<keyword evidence="2" id="KW-1185">Reference proteome</keyword>
<sequence>MLTLEQEETMELVKHETSREERELTKAMATIQESVATPPPLNLVRRSGRLVDGEALDLESAMETLKVGMLRTLERADKLRGSTLRRVIEILSPVKKVKFPAASAEFQLRVRKWGLQKNQQREIELG</sequence>
<dbReference type="GO" id="GO:0006351">
    <property type="term" value="P:DNA-templated transcription"/>
    <property type="evidence" value="ECO:0007669"/>
    <property type="project" value="InterPro"/>
</dbReference>
<dbReference type="InterPro" id="IPR051886">
    <property type="entry name" value="Seed_Dev/Stress_Resp_Reg"/>
</dbReference>
<dbReference type="OrthoDB" id="1889475at2759"/>
<dbReference type="KEGG" id="dzi:111314912"/>
<dbReference type="GeneID" id="111314912"/>
<organism evidence="2 3">
    <name type="scientific">Durio zibethinus</name>
    <name type="common">Durian</name>
    <dbReference type="NCBI Taxonomy" id="66656"/>
    <lineage>
        <taxon>Eukaryota</taxon>
        <taxon>Viridiplantae</taxon>
        <taxon>Streptophyta</taxon>
        <taxon>Embryophyta</taxon>
        <taxon>Tracheophyta</taxon>
        <taxon>Spermatophyta</taxon>
        <taxon>Magnoliopsida</taxon>
        <taxon>eudicotyledons</taxon>
        <taxon>Gunneridae</taxon>
        <taxon>Pentapetalae</taxon>
        <taxon>rosids</taxon>
        <taxon>malvids</taxon>
        <taxon>Malvales</taxon>
        <taxon>Malvaceae</taxon>
        <taxon>Helicteroideae</taxon>
        <taxon>Durio</taxon>
    </lineage>
</organism>
<dbReference type="PROSITE" id="PS51806">
    <property type="entry name" value="DOG1"/>
    <property type="match status" value="1"/>
</dbReference>
<dbReference type="PANTHER" id="PTHR46354">
    <property type="entry name" value="DOG1 DOMAIN-CONTAINING PROTEIN"/>
    <property type="match status" value="1"/>
</dbReference>
<gene>
    <name evidence="3" type="primary">LOC111314912</name>
</gene>
<dbReference type="AlphaFoldDB" id="A0A6P6B513"/>
<dbReference type="Proteomes" id="UP000515121">
    <property type="component" value="Unplaced"/>
</dbReference>
<proteinExistence type="predicted"/>
<evidence type="ECO:0000259" key="1">
    <source>
        <dbReference type="PROSITE" id="PS51806"/>
    </source>
</evidence>
<feature type="domain" description="DOG1" evidence="1">
    <location>
        <begin position="1"/>
        <end position="120"/>
    </location>
</feature>
<protein>
    <submittedName>
        <fullName evidence="3">Protein DOG1-like 4</fullName>
    </submittedName>
</protein>
<evidence type="ECO:0000313" key="3">
    <source>
        <dbReference type="RefSeq" id="XP_022772263.1"/>
    </source>
</evidence>
<evidence type="ECO:0000313" key="2">
    <source>
        <dbReference type="Proteomes" id="UP000515121"/>
    </source>
</evidence>
<reference evidence="3" key="1">
    <citation type="submission" date="2025-08" db="UniProtKB">
        <authorList>
            <consortium name="RefSeq"/>
        </authorList>
    </citation>
    <scope>IDENTIFICATION</scope>
    <source>
        <tissue evidence="3">Fruit stalk</tissue>
    </source>
</reference>
<dbReference type="RefSeq" id="XP_022772263.1">
    <property type="nucleotide sequence ID" value="XM_022916528.1"/>
</dbReference>